<dbReference type="PROSITE" id="PS01124">
    <property type="entry name" value="HTH_ARAC_FAMILY_2"/>
    <property type="match status" value="1"/>
</dbReference>
<evidence type="ECO:0000313" key="6">
    <source>
        <dbReference type="Proteomes" id="UP001500101"/>
    </source>
</evidence>
<dbReference type="SMART" id="SM00342">
    <property type="entry name" value="HTH_ARAC"/>
    <property type="match status" value="1"/>
</dbReference>
<dbReference type="PANTHER" id="PTHR43280:SF2">
    <property type="entry name" value="HTH-TYPE TRANSCRIPTIONAL REGULATOR EXSA"/>
    <property type="match status" value="1"/>
</dbReference>
<proteinExistence type="predicted"/>
<dbReference type="Proteomes" id="UP001500101">
    <property type="component" value="Unassembled WGS sequence"/>
</dbReference>
<dbReference type="InterPro" id="IPR018060">
    <property type="entry name" value="HTH_AraC"/>
</dbReference>
<keyword evidence="1" id="KW-0805">Transcription regulation</keyword>
<gene>
    <name evidence="5" type="ORF">GCM10022216_16620</name>
</gene>
<evidence type="ECO:0000256" key="2">
    <source>
        <dbReference type="ARBA" id="ARBA00023125"/>
    </source>
</evidence>
<evidence type="ECO:0000256" key="3">
    <source>
        <dbReference type="ARBA" id="ARBA00023163"/>
    </source>
</evidence>
<evidence type="ECO:0000313" key="5">
    <source>
        <dbReference type="EMBL" id="GAA4138980.1"/>
    </source>
</evidence>
<organism evidence="5 6">
    <name type="scientific">Sphingobacterium kyonggiense</name>
    <dbReference type="NCBI Taxonomy" id="714075"/>
    <lineage>
        <taxon>Bacteria</taxon>
        <taxon>Pseudomonadati</taxon>
        <taxon>Bacteroidota</taxon>
        <taxon>Sphingobacteriia</taxon>
        <taxon>Sphingobacteriales</taxon>
        <taxon>Sphingobacteriaceae</taxon>
        <taxon>Sphingobacterium</taxon>
    </lineage>
</organism>
<dbReference type="SUPFAM" id="SSF46689">
    <property type="entry name" value="Homeodomain-like"/>
    <property type="match status" value="1"/>
</dbReference>
<dbReference type="PANTHER" id="PTHR43280">
    <property type="entry name" value="ARAC-FAMILY TRANSCRIPTIONAL REGULATOR"/>
    <property type="match status" value="1"/>
</dbReference>
<keyword evidence="2" id="KW-0238">DNA-binding</keyword>
<evidence type="ECO:0000259" key="4">
    <source>
        <dbReference type="PROSITE" id="PS01124"/>
    </source>
</evidence>
<protein>
    <recommendedName>
        <fullName evidence="4">HTH araC/xylS-type domain-containing protein</fullName>
    </recommendedName>
</protein>
<comment type="caution">
    <text evidence="5">The sequence shown here is derived from an EMBL/GenBank/DDBJ whole genome shotgun (WGS) entry which is preliminary data.</text>
</comment>
<dbReference type="Pfam" id="PF12833">
    <property type="entry name" value="HTH_18"/>
    <property type="match status" value="1"/>
</dbReference>
<sequence>MLFGAVLTYNYMLKELAQRKILPTKILLNELVSKEIQNESVIEEGFSHLLYEERVLDYLKQETYLDPEFTIEKMQKDLKMSRSQLSQFFKEYYKQNVLKTINSLRIQAVCSALEEEDFDMNIEELALRCGFSSRASFYRNFSFEKDCTPFEYRDRVIKKDTYL</sequence>
<accession>A0ABP7YQT4</accession>
<dbReference type="Gene3D" id="1.10.10.60">
    <property type="entry name" value="Homeodomain-like"/>
    <property type="match status" value="1"/>
</dbReference>
<feature type="domain" description="HTH araC/xylS-type" evidence="4">
    <location>
        <begin position="53"/>
        <end position="155"/>
    </location>
</feature>
<dbReference type="EMBL" id="BAAAZI010000006">
    <property type="protein sequence ID" value="GAA4138980.1"/>
    <property type="molecule type" value="Genomic_DNA"/>
</dbReference>
<reference evidence="6" key="1">
    <citation type="journal article" date="2019" name="Int. J. Syst. Evol. Microbiol.">
        <title>The Global Catalogue of Microorganisms (GCM) 10K type strain sequencing project: providing services to taxonomists for standard genome sequencing and annotation.</title>
        <authorList>
            <consortium name="The Broad Institute Genomics Platform"/>
            <consortium name="The Broad Institute Genome Sequencing Center for Infectious Disease"/>
            <person name="Wu L."/>
            <person name="Ma J."/>
        </authorList>
    </citation>
    <scope>NUCLEOTIDE SEQUENCE [LARGE SCALE GENOMIC DNA]</scope>
    <source>
        <strain evidence="6">JCM 16704</strain>
    </source>
</reference>
<dbReference type="PROSITE" id="PS00041">
    <property type="entry name" value="HTH_ARAC_FAMILY_1"/>
    <property type="match status" value="1"/>
</dbReference>
<evidence type="ECO:0000256" key="1">
    <source>
        <dbReference type="ARBA" id="ARBA00023015"/>
    </source>
</evidence>
<keyword evidence="6" id="KW-1185">Reference proteome</keyword>
<name>A0ABP7YQT4_9SPHI</name>
<keyword evidence="3" id="KW-0804">Transcription</keyword>
<dbReference type="InterPro" id="IPR009057">
    <property type="entry name" value="Homeodomain-like_sf"/>
</dbReference>
<dbReference type="InterPro" id="IPR018062">
    <property type="entry name" value="HTH_AraC-typ_CS"/>
</dbReference>